<comment type="caution">
    <text evidence="2">The sequence shown here is derived from an EMBL/GenBank/DDBJ whole genome shotgun (WGS) entry which is preliminary data.</text>
</comment>
<evidence type="ECO:0000313" key="3">
    <source>
        <dbReference type="Proteomes" id="UP000625711"/>
    </source>
</evidence>
<dbReference type="AlphaFoldDB" id="A0A834I7I9"/>
<evidence type="ECO:0000313" key="2">
    <source>
        <dbReference type="EMBL" id="KAF7272978.1"/>
    </source>
</evidence>
<proteinExistence type="predicted"/>
<gene>
    <name evidence="2" type="ORF">GWI33_014278</name>
</gene>
<feature type="region of interest" description="Disordered" evidence="1">
    <location>
        <begin position="34"/>
        <end position="54"/>
    </location>
</feature>
<organism evidence="2 3">
    <name type="scientific">Rhynchophorus ferrugineus</name>
    <name type="common">Red palm weevil</name>
    <name type="synonym">Curculio ferrugineus</name>
    <dbReference type="NCBI Taxonomy" id="354439"/>
    <lineage>
        <taxon>Eukaryota</taxon>
        <taxon>Metazoa</taxon>
        <taxon>Ecdysozoa</taxon>
        <taxon>Arthropoda</taxon>
        <taxon>Hexapoda</taxon>
        <taxon>Insecta</taxon>
        <taxon>Pterygota</taxon>
        <taxon>Neoptera</taxon>
        <taxon>Endopterygota</taxon>
        <taxon>Coleoptera</taxon>
        <taxon>Polyphaga</taxon>
        <taxon>Cucujiformia</taxon>
        <taxon>Curculionidae</taxon>
        <taxon>Dryophthorinae</taxon>
        <taxon>Rhynchophorus</taxon>
    </lineage>
</organism>
<dbReference type="OrthoDB" id="8197512at2759"/>
<keyword evidence="3" id="KW-1185">Reference proteome</keyword>
<reference evidence="2" key="1">
    <citation type="submission" date="2020-08" db="EMBL/GenBank/DDBJ databases">
        <title>Genome sequencing and assembly of the red palm weevil Rhynchophorus ferrugineus.</title>
        <authorList>
            <person name="Dias G.B."/>
            <person name="Bergman C.M."/>
            <person name="Manee M."/>
        </authorList>
    </citation>
    <scope>NUCLEOTIDE SEQUENCE</scope>
    <source>
        <strain evidence="2">AA-2017</strain>
        <tissue evidence="2">Whole larva</tissue>
    </source>
</reference>
<evidence type="ECO:0000256" key="1">
    <source>
        <dbReference type="SAM" id="MobiDB-lite"/>
    </source>
</evidence>
<protein>
    <submittedName>
        <fullName evidence="2">Uncharacterized protein</fullName>
    </submittedName>
</protein>
<name>A0A834I7I9_RHYFE</name>
<sequence>MDNLSKSSTIWSRLPDSSDQGAYPLVARAGWGPLAAPARGNGGRRGSARSSVESRNSVLDTIMENTKIVETDSTIDFEFYRRGLRGLSATELADVMKDLKEQNPRREYPNENEYSHRSFLKVLKAKSAIVMTNTTKVESITNAEAMVKEMINTKLTQIQHETNKRIQRIESLLQDREYSPAVPARPVMMDVSTRIDISNISNTYQYLYVPSAVNIKVKNFKQARVNGGSNYDSLKEGHQSVIQTSS</sequence>
<dbReference type="EMBL" id="JAACXV010013626">
    <property type="protein sequence ID" value="KAF7272978.1"/>
    <property type="molecule type" value="Genomic_DNA"/>
</dbReference>
<accession>A0A834I7I9</accession>
<dbReference type="Proteomes" id="UP000625711">
    <property type="component" value="Unassembled WGS sequence"/>
</dbReference>